<sequence>MSYKKVQEWDDSAGLEAFQNANFCQWAKINNCQCNIPLPDPDMYIDDVDYDVFIDPELVADLDYCEQKQAAARRGLTNQQLSAKSDVLDIGNTIKPSGCKVAESSYSYGVNGKSSNAWNSASWGRNGAYGGRWRTSNSWGDACVKYSYKGNELDNAWNAGLPETSGCHGNTNNQAGRKYGRGRFDSRTMTSVFKTDHCLLNGGRKNFRGKQSRSDHNETTIYPGRRTTLQWRPKSSVPGKNQAPNDSEKLVSQ</sequence>
<dbReference type="PANTHER" id="PTHR34567:SF3">
    <property type="entry name" value="FK506-BINDING-LIKE PROTEIN"/>
    <property type="match status" value="1"/>
</dbReference>
<protein>
    <submittedName>
        <fullName evidence="3 4">Uncharacterized protein LOC120263982</fullName>
    </submittedName>
</protein>
<evidence type="ECO:0000313" key="4">
    <source>
        <dbReference type="RefSeq" id="XP_039127900.1"/>
    </source>
</evidence>
<evidence type="ECO:0000313" key="3">
    <source>
        <dbReference type="RefSeq" id="XP_039127899.1"/>
    </source>
</evidence>
<proteinExistence type="predicted"/>
<reference evidence="3 4" key="1">
    <citation type="submission" date="2025-04" db="UniProtKB">
        <authorList>
            <consortium name="RefSeq"/>
        </authorList>
    </citation>
    <scope>IDENTIFICATION</scope>
</reference>
<dbReference type="AlphaFoldDB" id="A0AB40BKH8"/>
<dbReference type="RefSeq" id="XP_039127899.1">
    <property type="nucleotide sequence ID" value="XM_039271965.1"/>
</dbReference>
<organism evidence="2 4">
    <name type="scientific">Dioscorea cayennensis subsp. rotundata</name>
    <name type="common">White Guinea yam</name>
    <name type="synonym">Dioscorea rotundata</name>
    <dbReference type="NCBI Taxonomy" id="55577"/>
    <lineage>
        <taxon>Eukaryota</taxon>
        <taxon>Viridiplantae</taxon>
        <taxon>Streptophyta</taxon>
        <taxon>Embryophyta</taxon>
        <taxon>Tracheophyta</taxon>
        <taxon>Spermatophyta</taxon>
        <taxon>Magnoliopsida</taxon>
        <taxon>Liliopsida</taxon>
        <taxon>Dioscoreales</taxon>
        <taxon>Dioscoreaceae</taxon>
        <taxon>Dioscorea</taxon>
    </lineage>
</organism>
<accession>A0AB40BKH8</accession>
<dbReference type="RefSeq" id="XP_039127900.1">
    <property type="nucleotide sequence ID" value="XM_039271966.1"/>
</dbReference>
<dbReference type="PANTHER" id="PTHR34567">
    <property type="entry name" value="FK506-BINDING-LIKE PROTEIN"/>
    <property type="match status" value="1"/>
</dbReference>
<evidence type="ECO:0000256" key="1">
    <source>
        <dbReference type="SAM" id="MobiDB-lite"/>
    </source>
</evidence>
<dbReference type="GeneID" id="120263982"/>
<keyword evidence="2" id="KW-1185">Reference proteome</keyword>
<dbReference type="Proteomes" id="UP001515500">
    <property type="component" value="Chromosome 6"/>
</dbReference>
<name>A0AB40BKH8_DIOCR</name>
<gene>
    <name evidence="3 4" type="primary">LOC120263982</name>
</gene>
<evidence type="ECO:0000313" key="2">
    <source>
        <dbReference type="Proteomes" id="UP001515500"/>
    </source>
</evidence>
<feature type="region of interest" description="Disordered" evidence="1">
    <location>
        <begin position="204"/>
        <end position="253"/>
    </location>
</feature>